<feature type="region of interest" description="Disordered" evidence="1">
    <location>
        <begin position="68"/>
        <end position="100"/>
    </location>
</feature>
<gene>
    <name evidence="2" type="ORF">UFOPK3164_01248</name>
    <name evidence="3" type="ORF">UFOPK3427_00668</name>
    <name evidence="4" type="ORF">UFOPK4112_00389</name>
</gene>
<evidence type="ECO:0000313" key="3">
    <source>
        <dbReference type="EMBL" id="CAB4868955.1"/>
    </source>
</evidence>
<dbReference type="EMBL" id="CAFBPM010000003">
    <property type="protein sequence ID" value="CAB5012439.1"/>
    <property type="molecule type" value="Genomic_DNA"/>
</dbReference>
<feature type="compositionally biased region" description="Basic and acidic residues" evidence="1">
    <location>
        <begin position="68"/>
        <end position="80"/>
    </location>
</feature>
<evidence type="ECO:0000313" key="2">
    <source>
        <dbReference type="EMBL" id="CAB4831650.1"/>
    </source>
</evidence>
<evidence type="ECO:0000256" key="1">
    <source>
        <dbReference type="SAM" id="MobiDB-lite"/>
    </source>
</evidence>
<dbReference type="EMBL" id="CAFABE010000063">
    <property type="protein sequence ID" value="CAB4831650.1"/>
    <property type="molecule type" value="Genomic_DNA"/>
</dbReference>
<name>A0A6J7Q8B3_9ZZZZ</name>
<feature type="compositionally biased region" description="Low complexity" evidence="1">
    <location>
        <begin position="89"/>
        <end position="100"/>
    </location>
</feature>
<reference evidence="4" key="1">
    <citation type="submission" date="2020-05" db="EMBL/GenBank/DDBJ databases">
        <authorList>
            <person name="Chiriac C."/>
            <person name="Salcher M."/>
            <person name="Ghai R."/>
            <person name="Kavagutti S V."/>
        </authorList>
    </citation>
    <scope>NUCLEOTIDE SEQUENCE</scope>
</reference>
<organism evidence="4">
    <name type="scientific">freshwater metagenome</name>
    <dbReference type="NCBI Taxonomy" id="449393"/>
    <lineage>
        <taxon>unclassified sequences</taxon>
        <taxon>metagenomes</taxon>
        <taxon>ecological metagenomes</taxon>
    </lineage>
</organism>
<protein>
    <submittedName>
        <fullName evidence="4">Unannotated protein</fullName>
    </submittedName>
</protein>
<proteinExistence type="predicted"/>
<sequence length="100" mass="11656">MSQVTTESEEEPIEIVGQVRIVYLGPVEPHWDFQPVWGDTDVMQEFQDRVRARLVLLPPHDPQFRRNRERVNRDGEREGLEVEWDLGFPEEAPATETAEA</sequence>
<dbReference type="EMBL" id="CAFBLT010000001">
    <property type="protein sequence ID" value="CAB4868955.1"/>
    <property type="molecule type" value="Genomic_DNA"/>
</dbReference>
<dbReference type="AlphaFoldDB" id="A0A6J7Q8B3"/>
<accession>A0A6J7Q8B3</accession>
<evidence type="ECO:0000313" key="4">
    <source>
        <dbReference type="EMBL" id="CAB5012439.1"/>
    </source>
</evidence>